<dbReference type="InterPro" id="IPR017853">
    <property type="entry name" value="GH"/>
</dbReference>
<evidence type="ECO:0000256" key="3">
    <source>
        <dbReference type="ARBA" id="ARBA00023295"/>
    </source>
</evidence>
<evidence type="ECO:0000313" key="6">
    <source>
        <dbReference type="Proteomes" id="UP000192016"/>
    </source>
</evidence>
<dbReference type="GO" id="GO:0016052">
    <property type="term" value="P:carbohydrate catabolic process"/>
    <property type="evidence" value="ECO:0007669"/>
    <property type="project" value="TreeGrafter"/>
</dbReference>
<sequence length="454" mass="52936">MKDKMPKDFFWGNSTSSMQTEGAWNEGGKGPSVYDVDTAGRRAKDWQVTNDNYHDYSRDLELMKEMNMNMYRFQISWSRVVPDGDGEFNEEGIAFYNRLIDDLLAHGIEPMICLYHFDMPLNLAEKYDGFLSRKVKEAFVRFGQEMMRRFADRVKYWIVFNEHNLYFADGFEHYSGVLKKDLTLSDMYTVFHHTMLAHCELVQFLHQNFEGKIGGMLATTEIYPASPSPKDNLYLRKFDEFYNRNLCDVYAFGHYSHEVITFVKNQEIDMDFQEGDDEILRNGISDFISFSYYRSVLLDASQLSENDAPNSHLTKGMKLNPLLEHNQWDWSIDPEGFRRIISRLYNEFGLPVFPIENGIGQSESWNGKTEIADDLRISYHRRHLEAMEKAIFTDGVKVLGYLGWGLIDIPASSGNIDKRYGAVYVDPKSLKRIPKKSFYWFKKVFASNGNQLEE</sequence>
<dbReference type="RefSeq" id="WP_081172401.1">
    <property type="nucleotide sequence ID" value="NZ_CP015907.2"/>
</dbReference>
<dbReference type="EC" id="3.2.1.-" evidence="5"/>
<evidence type="ECO:0000256" key="1">
    <source>
        <dbReference type="ARBA" id="ARBA00010838"/>
    </source>
</evidence>
<dbReference type="Gene3D" id="3.20.20.80">
    <property type="entry name" value="Glycosidases"/>
    <property type="match status" value="1"/>
</dbReference>
<accession>A0AAJ6N2C6</accession>
<comment type="similarity">
    <text evidence="1 4">Belongs to the glycosyl hydrolase 1 family.</text>
</comment>
<evidence type="ECO:0000256" key="2">
    <source>
        <dbReference type="ARBA" id="ARBA00022801"/>
    </source>
</evidence>
<keyword evidence="2 5" id="KW-0378">Hydrolase</keyword>
<dbReference type="InterPro" id="IPR001360">
    <property type="entry name" value="Glyco_hydro_1"/>
</dbReference>
<reference evidence="5 6" key="1">
    <citation type="journal article" date="2017" name="BMC Genomics">
        <title>Comparative and functional genomics of the Lactococcus lactis taxon; insights into evolution and niche adaptation.</title>
        <authorList>
            <person name="Kelleher P."/>
            <person name="Bottacini F."/>
            <person name="Mahony J."/>
            <person name="Kilcawley K.N."/>
            <person name="van Sinderen D."/>
        </authorList>
    </citation>
    <scope>NUCLEOTIDE SEQUENCE [LARGE SCALE GENOMIC DNA]</scope>
    <source>
        <strain evidence="5 6">UC109</strain>
    </source>
</reference>
<dbReference type="FunFam" id="3.20.20.80:FF:000004">
    <property type="entry name" value="Beta-glucosidase 6-phospho-beta-glucosidase"/>
    <property type="match status" value="1"/>
</dbReference>
<dbReference type="Proteomes" id="UP000192016">
    <property type="component" value="Chromosome"/>
</dbReference>
<name>A0AAJ6N2C6_LACLC</name>
<protein>
    <submittedName>
        <fullName evidence="5">Glycoside hydrolase family 1 protein</fullName>
        <ecNumber evidence="5">3.2.1.-</ecNumber>
    </submittedName>
</protein>
<dbReference type="GO" id="GO:0008422">
    <property type="term" value="F:beta-glucosidase activity"/>
    <property type="evidence" value="ECO:0007669"/>
    <property type="project" value="TreeGrafter"/>
</dbReference>
<proteinExistence type="inferred from homology"/>
<organism evidence="5 6">
    <name type="scientific">Lactococcus lactis subsp. cremoris</name>
    <name type="common">Streptococcus cremoris</name>
    <dbReference type="NCBI Taxonomy" id="1359"/>
    <lineage>
        <taxon>Bacteria</taxon>
        <taxon>Bacillati</taxon>
        <taxon>Bacillota</taxon>
        <taxon>Bacilli</taxon>
        <taxon>Lactobacillales</taxon>
        <taxon>Streptococcaceae</taxon>
        <taxon>Lactococcus</taxon>
    </lineage>
</organism>
<dbReference type="EMBL" id="CP015907">
    <property type="protein sequence ID" value="WOW93525.1"/>
    <property type="molecule type" value="Genomic_DNA"/>
</dbReference>
<dbReference type="PANTHER" id="PTHR10353">
    <property type="entry name" value="GLYCOSYL HYDROLASE"/>
    <property type="match status" value="1"/>
</dbReference>
<dbReference type="PANTHER" id="PTHR10353:SF122">
    <property type="entry name" value="6-PHOSPHO-BETA-GLUCOSIDASE ASCB-RELATED"/>
    <property type="match status" value="1"/>
</dbReference>
<gene>
    <name evidence="5" type="ORF">LLUC109_0783</name>
</gene>
<dbReference type="SUPFAM" id="SSF51445">
    <property type="entry name" value="(Trans)glycosidases"/>
    <property type="match status" value="1"/>
</dbReference>
<dbReference type="Pfam" id="PF00232">
    <property type="entry name" value="Glyco_hydro_1"/>
    <property type="match status" value="1"/>
</dbReference>
<keyword evidence="3 5" id="KW-0326">Glycosidase</keyword>
<evidence type="ECO:0000313" key="5">
    <source>
        <dbReference type="EMBL" id="WOW93525.1"/>
    </source>
</evidence>
<evidence type="ECO:0000256" key="4">
    <source>
        <dbReference type="RuleBase" id="RU003690"/>
    </source>
</evidence>
<dbReference type="GO" id="GO:0005829">
    <property type="term" value="C:cytosol"/>
    <property type="evidence" value="ECO:0007669"/>
    <property type="project" value="TreeGrafter"/>
</dbReference>
<dbReference type="AlphaFoldDB" id="A0AAJ6N2C6"/>
<dbReference type="PRINTS" id="PR00131">
    <property type="entry name" value="GLHYDRLASE1"/>
</dbReference>